<proteinExistence type="inferred from homology"/>
<dbReference type="AlphaFoldDB" id="A0A388JV00"/>
<dbReference type="GO" id="GO:0051301">
    <property type="term" value="P:cell division"/>
    <property type="evidence" value="ECO:0007669"/>
    <property type="project" value="UniProtKB-KW"/>
</dbReference>
<dbReference type="Gene3D" id="3.30.1330.20">
    <property type="entry name" value="Tubulin/FtsZ, C-terminal domain"/>
    <property type="match status" value="1"/>
</dbReference>
<dbReference type="InterPro" id="IPR024757">
    <property type="entry name" value="FtsZ_C"/>
</dbReference>
<evidence type="ECO:0000256" key="2">
    <source>
        <dbReference type="ARBA" id="ARBA00009690"/>
    </source>
</evidence>
<dbReference type="PANTHER" id="PTHR30314:SF23">
    <property type="entry name" value="PLASTID DIVISION PROTEIN FTSZ"/>
    <property type="match status" value="1"/>
</dbReference>
<dbReference type="GO" id="GO:0003924">
    <property type="term" value="F:GTPase activity"/>
    <property type="evidence" value="ECO:0007669"/>
    <property type="project" value="EnsemblPlants"/>
</dbReference>
<dbReference type="GO" id="GO:0042803">
    <property type="term" value="F:protein homodimerization activity"/>
    <property type="evidence" value="ECO:0007669"/>
    <property type="project" value="EnsemblPlants"/>
</dbReference>
<dbReference type="HAMAP" id="MF_00909">
    <property type="entry name" value="FtsZ"/>
    <property type="match status" value="1"/>
</dbReference>
<dbReference type="InterPro" id="IPR037103">
    <property type="entry name" value="Tubulin/FtsZ-like_C"/>
</dbReference>
<keyword evidence="8" id="KW-0131">Cell cycle</keyword>
<gene>
    <name evidence="11" type="ORF">CBR_g22446</name>
</gene>
<name>A0A388JV00_CHABU</name>
<dbReference type="GO" id="GO:0007017">
    <property type="term" value="P:microtubule-based process"/>
    <property type="evidence" value="ECO:0007669"/>
    <property type="project" value="InterPro"/>
</dbReference>
<dbReference type="InterPro" id="IPR036525">
    <property type="entry name" value="Tubulin/FtsZ_GTPase_sf"/>
</dbReference>
<dbReference type="PANTHER" id="PTHR30314">
    <property type="entry name" value="CELL DIVISION PROTEIN FTSZ-RELATED"/>
    <property type="match status" value="1"/>
</dbReference>
<dbReference type="GO" id="GO:0005874">
    <property type="term" value="C:microtubule"/>
    <property type="evidence" value="ECO:0007669"/>
    <property type="project" value="InterPro"/>
</dbReference>
<dbReference type="InterPro" id="IPR000158">
    <property type="entry name" value="Cell_div_FtsZ"/>
</dbReference>
<feature type="domain" description="Tubulin/FtsZ GTPase" evidence="9">
    <location>
        <begin position="215"/>
        <end position="407"/>
    </location>
</feature>
<dbReference type="InterPro" id="IPR020805">
    <property type="entry name" value="Cell_div_FtsZ_CS"/>
</dbReference>
<keyword evidence="5" id="KW-0547">Nucleotide-binding</keyword>
<keyword evidence="6" id="KW-0342">GTP-binding</keyword>
<evidence type="ECO:0000256" key="4">
    <source>
        <dbReference type="ARBA" id="ARBA00022618"/>
    </source>
</evidence>
<evidence type="ECO:0000256" key="3">
    <source>
        <dbReference type="ARBA" id="ARBA00022490"/>
    </source>
</evidence>
<keyword evidence="3" id="KW-0963">Cytoplasm</keyword>
<dbReference type="SUPFAM" id="SSF55307">
    <property type="entry name" value="Tubulin C-terminal domain-like"/>
    <property type="match status" value="1"/>
</dbReference>
<dbReference type="GO" id="GO:0070938">
    <property type="term" value="C:contractile ring"/>
    <property type="evidence" value="ECO:0007669"/>
    <property type="project" value="EnsemblPlants"/>
</dbReference>
<dbReference type="GO" id="GO:0009637">
    <property type="term" value="P:response to blue light"/>
    <property type="evidence" value="ECO:0007669"/>
    <property type="project" value="EnsemblPlants"/>
</dbReference>
<dbReference type="FunFam" id="3.40.50.1440:FF:000023">
    <property type="entry name" value="Cell division protein FtsZ"/>
    <property type="match status" value="1"/>
</dbReference>
<dbReference type="Proteomes" id="UP000265515">
    <property type="component" value="Unassembled WGS sequence"/>
</dbReference>
<reference evidence="11 12" key="1">
    <citation type="journal article" date="2018" name="Cell">
        <title>The Chara Genome: Secondary Complexity and Implications for Plant Terrestrialization.</title>
        <authorList>
            <person name="Nishiyama T."/>
            <person name="Sakayama H."/>
            <person name="Vries J.D."/>
            <person name="Buschmann H."/>
            <person name="Saint-Marcoux D."/>
            <person name="Ullrich K.K."/>
            <person name="Haas F.B."/>
            <person name="Vanderstraeten L."/>
            <person name="Becker D."/>
            <person name="Lang D."/>
            <person name="Vosolsobe S."/>
            <person name="Rombauts S."/>
            <person name="Wilhelmsson P.K.I."/>
            <person name="Janitza P."/>
            <person name="Kern R."/>
            <person name="Heyl A."/>
            <person name="Rumpler F."/>
            <person name="Villalobos L.I.A.C."/>
            <person name="Clay J.M."/>
            <person name="Skokan R."/>
            <person name="Toyoda A."/>
            <person name="Suzuki Y."/>
            <person name="Kagoshima H."/>
            <person name="Schijlen E."/>
            <person name="Tajeshwar N."/>
            <person name="Catarino B."/>
            <person name="Hetherington A.J."/>
            <person name="Saltykova A."/>
            <person name="Bonnot C."/>
            <person name="Breuninger H."/>
            <person name="Symeonidi A."/>
            <person name="Radhakrishnan G.V."/>
            <person name="Van Nieuwerburgh F."/>
            <person name="Deforce D."/>
            <person name="Chang C."/>
            <person name="Karol K.G."/>
            <person name="Hedrich R."/>
            <person name="Ulvskov P."/>
            <person name="Glockner G."/>
            <person name="Delwiche C.F."/>
            <person name="Petrasek J."/>
            <person name="Van de Peer Y."/>
            <person name="Friml J."/>
            <person name="Beilby M."/>
            <person name="Dolan L."/>
            <person name="Kohara Y."/>
            <person name="Sugano S."/>
            <person name="Fujiyama A."/>
            <person name="Delaux P.-M."/>
            <person name="Quint M."/>
            <person name="TheiBen G."/>
            <person name="Hagemann M."/>
            <person name="Harholt J."/>
            <person name="Dunand C."/>
            <person name="Zachgo S."/>
            <person name="Langdale J."/>
            <person name="Maumus F."/>
            <person name="Straeten D.V.D."/>
            <person name="Gould S.B."/>
            <person name="Rensing S.A."/>
        </authorList>
    </citation>
    <scope>NUCLEOTIDE SEQUENCE [LARGE SCALE GENOMIC DNA]</scope>
    <source>
        <strain evidence="11 12">S276</strain>
    </source>
</reference>
<accession>A0A388JV00</accession>
<dbReference type="Pfam" id="PF12327">
    <property type="entry name" value="FtsZ_C"/>
    <property type="match status" value="1"/>
</dbReference>
<feature type="domain" description="Tubulin/FtsZ 2-layer sandwich" evidence="10">
    <location>
        <begin position="409"/>
        <end position="526"/>
    </location>
</feature>
<dbReference type="STRING" id="69332.A0A388JV00"/>
<dbReference type="Gene3D" id="3.40.50.1440">
    <property type="entry name" value="Tubulin/FtsZ, GTPase domain"/>
    <property type="match status" value="1"/>
</dbReference>
<dbReference type="SMART" id="SM00864">
    <property type="entry name" value="Tubulin"/>
    <property type="match status" value="1"/>
</dbReference>
<evidence type="ECO:0000313" key="12">
    <source>
        <dbReference type="Proteomes" id="UP000265515"/>
    </source>
</evidence>
<evidence type="ECO:0000256" key="1">
    <source>
        <dbReference type="ARBA" id="ARBA00004496"/>
    </source>
</evidence>
<dbReference type="GO" id="GO:0009902">
    <property type="term" value="P:chloroplast relocation"/>
    <property type="evidence" value="ECO:0007669"/>
    <property type="project" value="EnsemblPlants"/>
</dbReference>
<dbReference type="EMBL" id="BFEA01000021">
    <property type="protein sequence ID" value="GBG61649.1"/>
    <property type="molecule type" value="Genomic_DNA"/>
</dbReference>
<dbReference type="PROSITE" id="PS01134">
    <property type="entry name" value="FTSZ_1"/>
    <property type="match status" value="1"/>
</dbReference>
<dbReference type="FunFam" id="3.30.1330.20:FF:000010">
    <property type="entry name" value="Cell division protein FtsZ 1, chloroplastic"/>
    <property type="match status" value="1"/>
</dbReference>
<dbReference type="CDD" id="cd02201">
    <property type="entry name" value="FtsZ_type1"/>
    <property type="match status" value="1"/>
</dbReference>
<dbReference type="InterPro" id="IPR018316">
    <property type="entry name" value="Tubulin/FtsZ_2-layer-sand-dom"/>
</dbReference>
<dbReference type="Pfam" id="PF00091">
    <property type="entry name" value="Tubulin"/>
    <property type="match status" value="1"/>
</dbReference>
<dbReference type="NCBIfam" id="TIGR00065">
    <property type="entry name" value="ftsZ"/>
    <property type="match status" value="1"/>
</dbReference>
<dbReference type="Gramene" id="GBG61649">
    <property type="protein sequence ID" value="GBG61649"/>
    <property type="gene ID" value="CBR_g22446"/>
</dbReference>
<dbReference type="InterPro" id="IPR045061">
    <property type="entry name" value="FtsZ/CetZ"/>
</dbReference>
<dbReference type="InterPro" id="IPR003008">
    <property type="entry name" value="Tubulin_FtsZ_GTPase"/>
</dbReference>
<dbReference type="GO" id="GO:0010020">
    <property type="term" value="P:chloroplast fission"/>
    <property type="evidence" value="ECO:0007669"/>
    <property type="project" value="EnsemblPlants"/>
</dbReference>
<comment type="subcellular location">
    <subcellularLocation>
        <location evidence="1">Cytoplasm</location>
    </subcellularLocation>
</comment>
<dbReference type="SUPFAM" id="SSF52490">
    <property type="entry name" value="Tubulin nucleotide-binding domain-like"/>
    <property type="match status" value="1"/>
</dbReference>
<dbReference type="PROSITE" id="PS00227">
    <property type="entry name" value="TUBULIN"/>
    <property type="match status" value="1"/>
</dbReference>
<dbReference type="GO" id="GO:0009570">
    <property type="term" value="C:chloroplast stroma"/>
    <property type="evidence" value="ECO:0007669"/>
    <property type="project" value="EnsemblPlants"/>
</dbReference>
<dbReference type="PROSITE" id="PS01135">
    <property type="entry name" value="FTSZ_2"/>
    <property type="match status" value="1"/>
</dbReference>
<evidence type="ECO:0000256" key="8">
    <source>
        <dbReference type="ARBA" id="ARBA00023306"/>
    </source>
</evidence>
<dbReference type="GO" id="GO:0032153">
    <property type="term" value="C:cell division site"/>
    <property type="evidence" value="ECO:0007669"/>
    <property type="project" value="TreeGrafter"/>
</dbReference>
<evidence type="ECO:0000256" key="7">
    <source>
        <dbReference type="ARBA" id="ARBA00023210"/>
    </source>
</evidence>
<evidence type="ECO:0000256" key="6">
    <source>
        <dbReference type="ARBA" id="ARBA00023134"/>
    </source>
</evidence>
<comment type="caution">
    <text evidence="11">The sequence shown here is derived from an EMBL/GenBank/DDBJ whole genome shotgun (WGS) entry which is preliminary data.</text>
</comment>
<dbReference type="InterPro" id="IPR017975">
    <property type="entry name" value="Tubulin_CS"/>
</dbReference>
<comment type="similarity">
    <text evidence="2">Belongs to the FtsZ family.</text>
</comment>
<keyword evidence="4" id="KW-0132">Cell division</keyword>
<evidence type="ECO:0000259" key="9">
    <source>
        <dbReference type="SMART" id="SM00864"/>
    </source>
</evidence>
<dbReference type="GO" id="GO:0009535">
    <property type="term" value="C:chloroplast thylakoid membrane"/>
    <property type="evidence" value="ECO:0007669"/>
    <property type="project" value="EnsemblPlants"/>
</dbReference>
<dbReference type="OrthoDB" id="70257at2759"/>
<keyword evidence="7" id="KW-0717">Septation</keyword>
<evidence type="ECO:0000256" key="5">
    <source>
        <dbReference type="ARBA" id="ARBA00022741"/>
    </source>
</evidence>
<dbReference type="GO" id="GO:0005525">
    <property type="term" value="F:GTP binding"/>
    <property type="evidence" value="ECO:0007669"/>
    <property type="project" value="UniProtKB-KW"/>
</dbReference>
<keyword evidence="12" id="KW-1185">Reference proteome</keyword>
<dbReference type="SMART" id="SM00865">
    <property type="entry name" value="Tubulin_C"/>
    <property type="match status" value="1"/>
</dbReference>
<dbReference type="PRINTS" id="PR00423">
    <property type="entry name" value="CELLDVISFTSZ"/>
</dbReference>
<organism evidence="11 12">
    <name type="scientific">Chara braunii</name>
    <name type="common">Braun's stonewort</name>
    <dbReference type="NCBI Taxonomy" id="69332"/>
    <lineage>
        <taxon>Eukaryota</taxon>
        <taxon>Viridiplantae</taxon>
        <taxon>Streptophyta</taxon>
        <taxon>Charophyceae</taxon>
        <taxon>Charales</taxon>
        <taxon>Characeae</taxon>
        <taxon>Chara</taxon>
    </lineage>
</organism>
<evidence type="ECO:0000313" key="11">
    <source>
        <dbReference type="EMBL" id="GBG61649.1"/>
    </source>
</evidence>
<evidence type="ECO:0000259" key="10">
    <source>
        <dbReference type="SMART" id="SM00865"/>
    </source>
</evidence>
<sequence length="561" mass="57918">MQAVASTAAAVPTSTWCAGADSSTPAGITRSAAAGGGGGGGGAAASSAISTRPLSIQIKSSAVCSRSARYTTRRRIPSMRKSTLSSSFVNSAGLSLRSSPSGQSSCLERWVSSAGSVGMGSLMRLGVTTGVTLTRSQGATSSCPMMPVGGLPAASAVKARAAVSASPACVPNEKLTPEFLGRRSRWREVAVRQQVPAFDETAKMIPQTVSADNARIKVIGVGGGGGNAVNRMIGSGLQGVDFWAVNTDAQALLQSAANHRVQIGQELTRGLGTGGNPELGEKAAEESKAELEDAVSEADMVFITAGMGGGTGSGAAPVVARMSKEAGNLTVGVVTYPFTFEGRRRAQQGLTAIEELRKYVDTLIVIPNDRLLDIVTEGTPLQDAFLLADDVLRQGVQGISDIITIPGLVNVDFADVKAVMSNSGTAMLGVGVSSGKNRAEEAAIAATSAPLIEKSIERATGVVYNITGGTDLTLQEVNLVSQVVSELADPSANIIFGAVVDEQYNGEVHVTIIATGFSQSFQKALIDPKASRELEKTELPWRRQIPLSVPSRPQNAIGRGF</sequence>
<dbReference type="InterPro" id="IPR008280">
    <property type="entry name" value="Tub_FtsZ_C"/>
</dbReference>
<protein>
    <submittedName>
        <fullName evidence="11">Uncharacterized protein</fullName>
    </submittedName>
</protein>